<comment type="similarity">
    <text evidence="2">Belongs to the glutamate-gated ion channel (TC 1.A.10.1) family.</text>
</comment>
<keyword evidence="6 13" id="KW-1133">Transmembrane helix</keyword>
<evidence type="ECO:0000256" key="1">
    <source>
        <dbReference type="ARBA" id="ARBA00004651"/>
    </source>
</evidence>
<evidence type="ECO:0000256" key="7">
    <source>
        <dbReference type="ARBA" id="ARBA00023065"/>
    </source>
</evidence>
<evidence type="ECO:0000256" key="6">
    <source>
        <dbReference type="ARBA" id="ARBA00022989"/>
    </source>
</evidence>
<evidence type="ECO:0000313" key="17">
    <source>
        <dbReference type="Proteomes" id="UP001148838"/>
    </source>
</evidence>
<evidence type="ECO:0000259" key="14">
    <source>
        <dbReference type="SMART" id="SM00079"/>
    </source>
</evidence>
<gene>
    <name evidence="16" type="ORF">ANN_10509</name>
</gene>
<keyword evidence="12" id="KW-0407">Ion channel</keyword>
<evidence type="ECO:0000256" key="9">
    <source>
        <dbReference type="ARBA" id="ARBA00023170"/>
    </source>
</evidence>
<keyword evidence="9" id="KW-0675">Receptor</keyword>
<keyword evidence="5 13" id="KW-0812">Transmembrane</keyword>
<proteinExistence type="inferred from homology"/>
<evidence type="ECO:0000256" key="11">
    <source>
        <dbReference type="ARBA" id="ARBA00023286"/>
    </source>
</evidence>
<name>A0ABQ8TQA3_PERAM</name>
<evidence type="ECO:0000256" key="8">
    <source>
        <dbReference type="ARBA" id="ARBA00023136"/>
    </source>
</evidence>
<keyword evidence="17" id="KW-1185">Reference proteome</keyword>
<evidence type="ECO:0000256" key="3">
    <source>
        <dbReference type="ARBA" id="ARBA00022448"/>
    </source>
</evidence>
<comment type="subcellular location">
    <subcellularLocation>
        <location evidence="1">Cell membrane</location>
        <topology evidence="1">Multi-pass membrane protein</topology>
    </subcellularLocation>
</comment>
<evidence type="ECO:0000256" key="4">
    <source>
        <dbReference type="ARBA" id="ARBA00022475"/>
    </source>
</evidence>
<comment type="caution">
    <text evidence="16">The sequence shown here is derived from an EMBL/GenBank/DDBJ whole genome shotgun (WGS) entry which is preliminary data.</text>
</comment>
<protein>
    <submittedName>
        <fullName evidence="16">Uncharacterized protein</fullName>
    </submittedName>
</protein>
<evidence type="ECO:0000259" key="15">
    <source>
        <dbReference type="SMART" id="SM00918"/>
    </source>
</evidence>
<feature type="transmembrane region" description="Helical" evidence="13">
    <location>
        <begin position="295"/>
        <end position="320"/>
    </location>
</feature>
<evidence type="ECO:0000256" key="2">
    <source>
        <dbReference type="ARBA" id="ARBA00008685"/>
    </source>
</evidence>
<dbReference type="EMBL" id="JAJSOF020000005">
    <property type="protein sequence ID" value="KAJ4448493.1"/>
    <property type="molecule type" value="Genomic_DNA"/>
</dbReference>
<keyword evidence="7" id="KW-0406">Ion transport</keyword>
<dbReference type="SMART" id="SM00079">
    <property type="entry name" value="PBPe"/>
    <property type="match status" value="1"/>
</dbReference>
<dbReference type="PANTHER" id="PTHR42643">
    <property type="entry name" value="IONOTROPIC RECEPTOR 20A-RELATED"/>
    <property type="match status" value="1"/>
</dbReference>
<keyword evidence="11" id="KW-1071">Ligand-gated ion channel</keyword>
<keyword evidence="3" id="KW-0813">Transport</keyword>
<keyword evidence="4" id="KW-1003">Cell membrane</keyword>
<dbReference type="InterPro" id="IPR057074">
    <property type="entry name" value="IR75A_N"/>
</dbReference>
<evidence type="ECO:0000256" key="12">
    <source>
        <dbReference type="ARBA" id="ARBA00023303"/>
    </source>
</evidence>
<evidence type="ECO:0000313" key="16">
    <source>
        <dbReference type="EMBL" id="KAJ4448493.1"/>
    </source>
</evidence>
<dbReference type="Proteomes" id="UP001148838">
    <property type="component" value="Unassembled WGS sequence"/>
</dbReference>
<dbReference type="PANTHER" id="PTHR42643:SF30">
    <property type="entry name" value="IONOTROPIC RECEPTOR 40A-RELATED"/>
    <property type="match status" value="1"/>
</dbReference>
<dbReference type="InterPro" id="IPR019594">
    <property type="entry name" value="Glu/Gly-bd"/>
</dbReference>
<dbReference type="SMART" id="SM00918">
    <property type="entry name" value="Lig_chan-Glu_bd"/>
    <property type="match status" value="1"/>
</dbReference>
<dbReference type="Pfam" id="PF10613">
    <property type="entry name" value="Lig_chan-Glu_bd"/>
    <property type="match status" value="1"/>
</dbReference>
<dbReference type="InterPro" id="IPR052192">
    <property type="entry name" value="Insect_Ionotropic_Sensory_Rcpt"/>
</dbReference>
<sequence>MGLHQLEVITEHMAQLSNEFCASGILFSLENKTEVILACNKPRPLFVLNSMDSKQLRLFLSFVGDTEFSKSIWLLFLDSGLLLEEIFTGINIPFDCEFLVARPEEDLFFKLTEVYRVGPTLPLKTFNFGNWTPLHGLIWPWEGFYQRRYSLCGLTLKTALVKDFNTQIIETKDKKPIKISGFFGEIWNMLQEELQFRSDFYTSRDNFFGAPLENGSWTGMIGMLQRGEVDFACSKFLMIPARLQVVDFLSTTVQVKTRLLIKEKRSLELTWGEFLRPFTTRLWTSSTPRTLSCRVVYLTSYLTAVVVMAGYSAFLISFLATRETRRFPFTSFKEFLEDGTYNLEMVANSAFIWYFKHSIDPVMKNIYKKMIEPNQKNYPVTDEEGFQKLCKFPKYAYMTYTDLEESGRFGCEVMKIPHMYIPGSLAITSVKNSPYRGIFNYIIMKMKTNGLLKRLHSKFLPSLFSTWTTPNPVVQFVQVAPVLIFLSVAVLVALAVLFLEYRAQYIWRGLRRAHHYVLQRVSLWHPKSKKPRTHDDV</sequence>
<keyword evidence="8 13" id="KW-0472">Membrane</keyword>
<evidence type="ECO:0000256" key="10">
    <source>
        <dbReference type="ARBA" id="ARBA00023180"/>
    </source>
</evidence>
<feature type="domain" description="Ionotropic glutamate receptor L-glutamate and glycine-binding" evidence="15">
    <location>
        <begin position="166"/>
        <end position="226"/>
    </location>
</feature>
<keyword evidence="10" id="KW-0325">Glycoprotein</keyword>
<dbReference type="InterPro" id="IPR001320">
    <property type="entry name" value="Iontro_rcpt_C"/>
</dbReference>
<dbReference type="Pfam" id="PF24576">
    <property type="entry name" value="IR75A_N"/>
    <property type="match status" value="1"/>
</dbReference>
<accession>A0ABQ8TQA3</accession>
<evidence type="ECO:0000256" key="5">
    <source>
        <dbReference type="ARBA" id="ARBA00022692"/>
    </source>
</evidence>
<reference evidence="16 17" key="1">
    <citation type="journal article" date="2022" name="Allergy">
        <title>Genome assembly and annotation of Periplaneta americana reveal a comprehensive cockroach allergen profile.</title>
        <authorList>
            <person name="Wang L."/>
            <person name="Xiong Q."/>
            <person name="Saelim N."/>
            <person name="Wang L."/>
            <person name="Nong W."/>
            <person name="Wan A.T."/>
            <person name="Shi M."/>
            <person name="Liu X."/>
            <person name="Cao Q."/>
            <person name="Hui J.H.L."/>
            <person name="Sookrung N."/>
            <person name="Leung T.F."/>
            <person name="Tungtrongchitr A."/>
            <person name="Tsui S.K.W."/>
        </authorList>
    </citation>
    <scope>NUCLEOTIDE SEQUENCE [LARGE SCALE GENOMIC DNA]</scope>
    <source>
        <strain evidence="16">PWHHKU_190912</strain>
    </source>
</reference>
<evidence type="ECO:0000256" key="13">
    <source>
        <dbReference type="SAM" id="Phobius"/>
    </source>
</evidence>
<organism evidence="16 17">
    <name type="scientific">Periplaneta americana</name>
    <name type="common">American cockroach</name>
    <name type="synonym">Blatta americana</name>
    <dbReference type="NCBI Taxonomy" id="6978"/>
    <lineage>
        <taxon>Eukaryota</taxon>
        <taxon>Metazoa</taxon>
        <taxon>Ecdysozoa</taxon>
        <taxon>Arthropoda</taxon>
        <taxon>Hexapoda</taxon>
        <taxon>Insecta</taxon>
        <taxon>Pterygota</taxon>
        <taxon>Neoptera</taxon>
        <taxon>Polyneoptera</taxon>
        <taxon>Dictyoptera</taxon>
        <taxon>Blattodea</taxon>
        <taxon>Blattoidea</taxon>
        <taxon>Blattidae</taxon>
        <taxon>Blattinae</taxon>
        <taxon>Periplaneta</taxon>
    </lineage>
</organism>
<feature type="domain" description="Ionotropic glutamate receptor C-terminal" evidence="14">
    <location>
        <begin position="155"/>
        <end position="462"/>
    </location>
</feature>
<dbReference type="SUPFAM" id="SSF53850">
    <property type="entry name" value="Periplasmic binding protein-like II"/>
    <property type="match status" value="1"/>
</dbReference>
<dbReference type="Gene3D" id="3.40.190.10">
    <property type="entry name" value="Periplasmic binding protein-like II"/>
    <property type="match status" value="2"/>
</dbReference>
<feature type="transmembrane region" description="Helical" evidence="13">
    <location>
        <begin position="479"/>
        <end position="501"/>
    </location>
</feature>